<sequence>GGCDPDDSEGTVVNATGGKAHILLREHLGFLHRRSMGRDGSWWGRASVGERWCKEVLPDQKQTGLMLAWEISLSAVA</sequence>
<keyword evidence="2" id="KW-1185">Reference proteome</keyword>
<dbReference type="Proteomes" id="UP001621534">
    <property type="component" value="Unassembled WGS sequence"/>
</dbReference>
<comment type="caution">
    <text evidence="1">The sequence shown here is derived from an EMBL/GenBank/DDBJ whole genome shotgun (WGS) entry which is preliminary data.</text>
</comment>
<organism evidence="1 2">
    <name type="scientific">Pseudomonas urmiensis</name>
    <dbReference type="NCBI Taxonomy" id="2745493"/>
    <lineage>
        <taxon>Bacteria</taxon>
        <taxon>Pseudomonadati</taxon>
        <taxon>Pseudomonadota</taxon>
        <taxon>Gammaproteobacteria</taxon>
        <taxon>Pseudomonadales</taxon>
        <taxon>Pseudomonadaceae</taxon>
        <taxon>Pseudomonas</taxon>
    </lineage>
</organism>
<proteinExistence type="predicted"/>
<protein>
    <submittedName>
        <fullName evidence="1">Uncharacterized protein</fullName>
    </submittedName>
</protein>
<evidence type="ECO:0000313" key="2">
    <source>
        <dbReference type="Proteomes" id="UP001621534"/>
    </source>
</evidence>
<name>A0ABW8NUH1_9PSED</name>
<gene>
    <name evidence="1" type="ORF">KW869_08805</name>
</gene>
<accession>A0ABW8NUH1</accession>
<feature type="non-terminal residue" evidence="1">
    <location>
        <position position="1"/>
    </location>
</feature>
<reference evidence="1 2" key="1">
    <citation type="journal article" date="2012" name="Plant Soil">
        <title>Screening of plant growth-promoting traits in arsenic-resistant bacteria isolated from the rhizosphere of soybean plants from Argentinean agricultural soil.</title>
        <authorList>
            <person name="Wevar Oller A.L."/>
            <person name="Talano M.A."/>
            <person name="Agostini E."/>
        </authorList>
    </citation>
    <scope>NUCLEOTIDE SEQUENCE [LARGE SCALE GENOMIC DNA]</scope>
    <source>
        <strain evidence="1 2">AW4</strain>
    </source>
</reference>
<evidence type="ECO:0000313" key="1">
    <source>
        <dbReference type="EMBL" id="MFK5733630.1"/>
    </source>
</evidence>
<dbReference type="EMBL" id="JAHWXS010000007">
    <property type="protein sequence ID" value="MFK5733630.1"/>
    <property type="molecule type" value="Genomic_DNA"/>
</dbReference>
<dbReference type="RefSeq" id="WP_405129292.1">
    <property type="nucleotide sequence ID" value="NZ_JAHWXS010000007.1"/>
</dbReference>